<dbReference type="InterPro" id="IPR016084">
    <property type="entry name" value="Haem_Oase-like_multi-hlx"/>
</dbReference>
<evidence type="ECO:0008006" key="4">
    <source>
        <dbReference type="Google" id="ProtNLM"/>
    </source>
</evidence>
<gene>
    <name evidence="2" type="ORF">ED733_001473</name>
</gene>
<evidence type="ECO:0000313" key="2">
    <source>
        <dbReference type="EMBL" id="TWU70755.1"/>
    </source>
</evidence>
<dbReference type="Gene3D" id="1.20.910.10">
    <property type="entry name" value="Heme oxygenase-like"/>
    <property type="match status" value="1"/>
</dbReference>
<dbReference type="AlphaFoldDB" id="A0A5C6FYD3"/>
<accession>A0A5C6FYD3</accession>
<comment type="caution">
    <text evidence="2">The sequence shown here is derived from an EMBL/GenBank/DDBJ whole genome shotgun (WGS) entry which is preliminary data.</text>
</comment>
<sequence>MASLFAVLLVAGAGVAILLKYCQLQTILFRKATRCPVTGKNTKHPSWENSAPNARAEEEAKKKAETNSYKRLYYQVQNLEKFPEVLPFARQTLVSLLRQSVLNAKLQIHSQFNILKLEDDHSPERLAAFMAGKRHKTHVDWAKYQQRRQAGGGPEMFADREAARQWVKQNAPLQLVDGAWVARVHNVTTPYALRGITKNAWQTYCEELGDGDLAKNHCHIYRELCRSIGYEYPHQNDVDFIHPRHGLDNDRVWRASAGHLLISLFPNDFLPEILGFNLHYESLAPGTLKAARELPEFGISGYYFAVHISIDNAESGHSAMAEATINTYMEHVRKTGIMDVKEAWRRVQAGFLLSEYLDGDDDLGKCRDAVAGMIHAKAGVAGEVHCTSRARIGGRELTDWFSRDTLSSVSSSSWKDDFITALTRSKPWVYPGDSERGLLLKELSWKGRMFGAFTQNEVQCLRTWIDLLDDDPTRVEEKYWKLVGRADNGNSLRRNAMPETASLMSAGVDAATMHPAFPPQMAIPVAGLSSSSSSEFVPFSPLHMAKSRKVNLDALLPLWFMHPCILEQIVMSPYRTTMPLGSSVLRLLRAESGYMPESAGVAGMDEQRRDPESPIPSLTELGLDICRSNHVAEPTCLKDVLQSCGTAGGSSAAAAASVDFAYVVLSWAARPIENGTFLLGLSRAFLDLEKFVSTAANQGLLLSRQGCEGLANMIERKQDSFDKFPSLLKSELGGMEMFNAGYELGRHKIERLLVQEISLDDRD</sequence>
<dbReference type="SMART" id="SM01236">
    <property type="entry name" value="Haem_oxygenase_2"/>
    <property type="match status" value="1"/>
</dbReference>
<evidence type="ECO:0000256" key="1">
    <source>
        <dbReference type="SAM" id="MobiDB-lite"/>
    </source>
</evidence>
<name>A0A5C6FYD3_METRR</name>
<proteinExistence type="predicted"/>
<organism evidence="2 3">
    <name type="scientific">Metarhizium rileyi (strain RCEF 4871)</name>
    <name type="common">Nomuraea rileyi</name>
    <dbReference type="NCBI Taxonomy" id="1649241"/>
    <lineage>
        <taxon>Eukaryota</taxon>
        <taxon>Fungi</taxon>
        <taxon>Dikarya</taxon>
        <taxon>Ascomycota</taxon>
        <taxon>Pezizomycotina</taxon>
        <taxon>Sordariomycetes</taxon>
        <taxon>Hypocreomycetidae</taxon>
        <taxon>Hypocreales</taxon>
        <taxon>Clavicipitaceae</taxon>
        <taxon>Metarhizium</taxon>
    </lineage>
</organism>
<dbReference type="Proteomes" id="UP000317257">
    <property type="component" value="Unassembled WGS sequence"/>
</dbReference>
<reference evidence="3" key="1">
    <citation type="submission" date="2018-12" db="EMBL/GenBank/DDBJ databases">
        <title>The complete genome of Metarhizium rileyi, a key fungal pathogen of Lepidoptera.</title>
        <authorList>
            <person name="Binneck E."/>
            <person name="Lastra C.C.L."/>
            <person name="Sosa-Gomez D.R."/>
        </authorList>
    </citation>
    <scope>NUCLEOTIDE SEQUENCE [LARGE SCALE GENOMIC DNA]</scope>
    <source>
        <strain evidence="3">Cep018-CH2</strain>
    </source>
</reference>
<dbReference type="EMBL" id="SBHS01000063">
    <property type="protein sequence ID" value="TWU70755.1"/>
    <property type="molecule type" value="Genomic_DNA"/>
</dbReference>
<evidence type="ECO:0000313" key="3">
    <source>
        <dbReference type="Proteomes" id="UP000317257"/>
    </source>
</evidence>
<protein>
    <recommendedName>
        <fullName evidence="4">Heme oxygenase-like, multi-helical</fullName>
    </recommendedName>
</protein>
<dbReference type="Pfam" id="PF14518">
    <property type="entry name" value="Haem_oxygenas_2"/>
    <property type="match status" value="1"/>
</dbReference>
<feature type="region of interest" description="Disordered" evidence="1">
    <location>
        <begin position="39"/>
        <end position="62"/>
    </location>
</feature>